<protein>
    <submittedName>
        <fullName evidence="1">Uncharacterized protein</fullName>
    </submittedName>
</protein>
<evidence type="ECO:0000313" key="1">
    <source>
        <dbReference type="EMBL" id="KAG2570234.1"/>
    </source>
</evidence>
<keyword evidence="2" id="KW-1185">Reference proteome</keyword>
<comment type="caution">
    <text evidence="1">The sequence shown here is derived from an EMBL/GenBank/DDBJ whole genome shotgun (WGS) entry which is preliminary data.</text>
</comment>
<dbReference type="Proteomes" id="UP000823388">
    <property type="component" value="Chromosome 7K"/>
</dbReference>
<evidence type="ECO:0000313" key="2">
    <source>
        <dbReference type="Proteomes" id="UP000823388"/>
    </source>
</evidence>
<accession>A0A8T0QJ92</accession>
<sequence length="81" mass="9344">MLQNINCLHVSFQSSVFLFRKAFIFLPVTDHHKTCEHVLFCKIAAALLEWRHSHQRSRKACVDVNLRSGNANSSHSQEVPR</sequence>
<reference evidence="1" key="1">
    <citation type="submission" date="2020-05" db="EMBL/GenBank/DDBJ databases">
        <title>WGS assembly of Panicum virgatum.</title>
        <authorList>
            <person name="Lovell J.T."/>
            <person name="Jenkins J."/>
            <person name="Shu S."/>
            <person name="Juenger T.E."/>
            <person name="Schmutz J."/>
        </authorList>
    </citation>
    <scope>NUCLEOTIDE SEQUENCE</scope>
    <source>
        <strain evidence="1">AP13</strain>
    </source>
</reference>
<name>A0A8T0QJ92_PANVG</name>
<dbReference type="EMBL" id="CM029049">
    <property type="protein sequence ID" value="KAG2570234.1"/>
    <property type="molecule type" value="Genomic_DNA"/>
</dbReference>
<organism evidence="1 2">
    <name type="scientific">Panicum virgatum</name>
    <name type="common">Blackwell switchgrass</name>
    <dbReference type="NCBI Taxonomy" id="38727"/>
    <lineage>
        <taxon>Eukaryota</taxon>
        <taxon>Viridiplantae</taxon>
        <taxon>Streptophyta</taxon>
        <taxon>Embryophyta</taxon>
        <taxon>Tracheophyta</taxon>
        <taxon>Spermatophyta</taxon>
        <taxon>Magnoliopsida</taxon>
        <taxon>Liliopsida</taxon>
        <taxon>Poales</taxon>
        <taxon>Poaceae</taxon>
        <taxon>PACMAD clade</taxon>
        <taxon>Panicoideae</taxon>
        <taxon>Panicodae</taxon>
        <taxon>Paniceae</taxon>
        <taxon>Panicinae</taxon>
        <taxon>Panicum</taxon>
        <taxon>Panicum sect. Hiantes</taxon>
    </lineage>
</organism>
<gene>
    <name evidence="1" type="ORF">PVAP13_7KG106709</name>
</gene>
<proteinExistence type="predicted"/>
<dbReference type="AlphaFoldDB" id="A0A8T0QJ92"/>